<keyword evidence="1" id="KW-0805">Transcription regulation</keyword>
<feature type="domain" description="HTH bat-type" evidence="3">
    <location>
        <begin position="186"/>
        <end position="237"/>
    </location>
</feature>
<dbReference type="OrthoDB" id="165911at2157"/>
<dbReference type="RefSeq" id="WP_058583568.1">
    <property type="nucleotide sequence ID" value="NZ_LOPU01000040.1"/>
</dbReference>
<keyword evidence="6" id="KW-1185">Reference proteome</keyword>
<name>A0A0W1R351_9EURY</name>
<dbReference type="PANTHER" id="PTHR34236">
    <property type="entry name" value="DIMETHYL SULFOXIDE REDUCTASE TRANSCRIPTIONAL ACTIVATOR"/>
    <property type="match status" value="1"/>
</dbReference>
<dbReference type="AlphaFoldDB" id="A0A0W1R351"/>
<feature type="domain" description="Bacterioopsin transcriptional activator GAF and HTH associated" evidence="4">
    <location>
        <begin position="25"/>
        <end position="173"/>
    </location>
</feature>
<evidence type="ECO:0008006" key="7">
    <source>
        <dbReference type="Google" id="ProtNLM"/>
    </source>
</evidence>
<protein>
    <recommendedName>
        <fullName evidence="7">Bacterio-opsin activator</fullName>
    </recommendedName>
</protein>
<dbReference type="InterPro" id="IPR036388">
    <property type="entry name" value="WH-like_DNA-bd_sf"/>
</dbReference>
<dbReference type="InterPro" id="IPR031803">
    <property type="entry name" value="BAT_GAF/HTH-assoc"/>
</dbReference>
<dbReference type="Gene3D" id="1.10.10.10">
    <property type="entry name" value="Winged helix-like DNA-binding domain superfamily/Winged helix DNA-binding domain"/>
    <property type="match status" value="1"/>
</dbReference>
<gene>
    <name evidence="5" type="ORF">AUR64_02535</name>
</gene>
<proteinExistence type="predicted"/>
<accession>A0A0W1R351</accession>
<dbReference type="PANTHER" id="PTHR34236:SF1">
    <property type="entry name" value="DIMETHYL SULFOXIDE REDUCTASE TRANSCRIPTIONAL ACTIVATOR"/>
    <property type="match status" value="1"/>
</dbReference>
<sequence>MLAELGRTIAHAIHAAERSVTNRMDSVTELTLRTTAMTSPLRRLAQATGAEIAFEGLVPGSDDTPTVFFTTTGTTPEALMAASEDVLAVRELVYLADREERGLFKAHLTDPILASYLLEHDARVRSLTIGAAAATIVVDLPSAADVREVIEDIEQTVPDIELLSRRTRTQSPEKGVVSQTAVLDRLTPRQQEVLQLAYRSGYFESPRVQTGKDLADALGISPSTFTNHIRGAERGLLNVVFDNGQR</sequence>
<reference evidence="5 6" key="1">
    <citation type="submission" date="2015-12" db="EMBL/GenBank/DDBJ databases">
        <title>Haloprofundus marisrubri gen. nov., sp. nov., an extremely halophilic archaeon isolated from the Discovery deep brine-seawater interface in the Red Sea.</title>
        <authorList>
            <person name="Zhang G."/>
            <person name="Stingl U."/>
            <person name="Rashid M."/>
        </authorList>
    </citation>
    <scope>NUCLEOTIDE SEQUENCE [LARGE SCALE GENOMIC DNA]</scope>
    <source>
        <strain evidence="5 6">SB9</strain>
    </source>
</reference>
<evidence type="ECO:0000256" key="1">
    <source>
        <dbReference type="ARBA" id="ARBA00023015"/>
    </source>
</evidence>
<evidence type="ECO:0000256" key="2">
    <source>
        <dbReference type="ARBA" id="ARBA00023163"/>
    </source>
</evidence>
<comment type="caution">
    <text evidence="5">The sequence shown here is derived from an EMBL/GenBank/DDBJ whole genome shotgun (WGS) entry which is preliminary data.</text>
</comment>
<evidence type="ECO:0000259" key="4">
    <source>
        <dbReference type="Pfam" id="PF15915"/>
    </source>
</evidence>
<evidence type="ECO:0000313" key="6">
    <source>
        <dbReference type="Proteomes" id="UP000054387"/>
    </source>
</evidence>
<keyword evidence="2" id="KW-0804">Transcription</keyword>
<dbReference type="InterPro" id="IPR007050">
    <property type="entry name" value="HTH_bacterioopsin"/>
</dbReference>
<dbReference type="Pfam" id="PF04967">
    <property type="entry name" value="HTH_10"/>
    <property type="match status" value="1"/>
</dbReference>
<dbReference type="STRING" id="1514971.AUR64_02535"/>
<dbReference type="Pfam" id="PF15915">
    <property type="entry name" value="BAT"/>
    <property type="match status" value="1"/>
</dbReference>
<organism evidence="5 6">
    <name type="scientific">Haloprofundus marisrubri</name>
    <dbReference type="NCBI Taxonomy" id="1514971"/>
    <lineage>
        <taxon>Archaea</taxon>
        <taxon>Methanobacteriati</taxon>
        <taxon>Methanobacteriota</taxon>
        <taxon>Stenosarchaea group</taxon>
        <taxon>Halobacteria</taxon>
        <taxon>Halobacteriales</taxon>
        <taxon>Haloferacaceae</taxon>
        <taxon>Haloprofundus</taxon>
    </lineage>
</organism>
<evidence type="ECO:0000259" key="3">
    <source>
        <dbReference type="Pfam" id="PF04967"/>
    </source>
</evidence>
<dbReference type="EMBL" id="LOPU01000040">
    <property type="protein sequence ID" value="KTG07737.1"/>
    <property type="molecule type" value="Genomic_DNA"/>
</dbReference>
<evidence type="ECO:0000313" key="5">
    <source>
        <dbReference type="EMBL" id="KTG07737.1"/>
    </source>
</evidence>
<dbReference type="Proteomes" id="UP000054387">
    <property type="component" value="Unassembled WGS sequence"/>
</dbReference>